<dbReference type="SUPFAM" id="SSF75138">
    <property type="entry name" value="HprK N-terminal domain-like"/>
    <property type="match status" value="1"/>
</dbReference>
<evidence type="ECO:0000256" key="5">
    <source>
        <dbReference type="ARBA" id="ARBA00009786"/>
    </source>
</evidence>
<dbReference type="Proteomes" id="UP000824005">
    <property type="component" value="Unassembled WGS sequence"/>
</dbReference>
<comment type="similarity">
    <text evidence="5 13">In the N-terminal section; belongs to the CobB/CobQ family.</text>
</comment>
<dbReference type="GO" id="GO:0005737">
    <property type="term" value="C:cytoplasm"/>
    <property type="evidence" value="ECO:0007669"/>
    <property type="project" value="UniProtKB-SubCell"/>
</dbReference>
<evidence type="ECO:0000313" key="16">
    <source>
        <dbReference type="EMBL" id="HIY66275.1"/>
    </source>
</evidence>
<dbReference type="Gene3D" id="3.40.50.300">
    <property type="entry name" value="P-loop containing nucleotide triphosphate hydrolases"/>
    <property type="match status" value="1"/>
</dbReference>
<comment type="similarity">
    <text evidence="4 13">In the C-terminal section; belongs to the phosphate acetyltransferase and butyryltransferase family.</text>
</comment>
<comment type="caution">
    <text evidence="16">The sequence shown here is derived from an EMBL/GenBank/DDBJ whole genome shotgun (WGS) entry which is preliminary data.</text>
</comment>
<comment type="catalytic activity">
    <reaction evidence="1 13">
        <text>acetyl-CoA + phosphate = acetyl phosphate + CoA</text>
        <dbReference type="Rhea" id="RHEA:19521"/>
        <dbReference type="ChEBI" id="CHEBI:22191"/>
        <dbReference type="ChEBI" id="CHEBI:43474"/>
        <dbReference type="ChEBI" id="CHEBI:57287"/>
        <dbReference type="ChEBI" id="CHEBI:57288"/>
        <dbReference type="EC" id="2.3.1.8"/>
    </reaction>
</comment>
<dbReference type="PANTHER" id="PTHR43356:SF3">
    <property type="entry name" value="PHOSPHATE ACETYLTRANSFERASE"/>
    <property type="match status" value="1"/>
</dbReference>
<feature type="domain" description="DRTGG" evidence="15">
    <location>
        <begin position="209"/>
        <end position="321"/>
    </location>
</feature>
<dbReference type="NCBIfam" id="TIGR00651">
    <property type="entry name" value="pta"/>
    <property type="match status" value="1"/>
</dbReference>
<evidence type="ECO:0000313" key="17">
    <source>
        <dbReference type="Proteomes" id="UP000824005"/>
    </source>
</evidence>
<dbReference type="Pfam" id="PF07085">
    <property type="entry name" value="DRTGG"/>
    <property type="match status" value="1"/>
</dbReference>
<dbReference type="Gene3D" id="3.40.50.10750">
    <property type="entry name" value="Isocitrate/Isopropylmalate dehydrogenase-like"/>
    <property type="match status" value="1"/>
</dbReference>
<dbReference type="InterPro" id="IPR002505">
    <property type="entry name" value="PTA_PTB"/>
</dbReference>
<dbReference type="PIRSF" id="PIRSF006107">
    <property type="entry name" value="PhpActrans_proteobac"/>
    <property type="match status" value="1"/>
</dbReference>
<evidence type="ECO:0000256" key="13">
    <source>
        <dbReference type="PIRNR" id="PIRNR006107"/>
    </source>
</evidence>
<dbReference type="Pfam" id="PF13500">
    <property type="entry name" value="AAA_26"/>
    <property type="match status" value="1"/>
</dbReference>
<evidence type="ECO:0000256" key="8">
    <source>
        <dbReference type="ARBA" id="ARBA00022490"/>
    </source>
</evidence>
<evidence type="ECO:0000256" key="10">
    <source>
        <dbReference type="ARBA" id="ARBA00023315"/>
    </source>
</evidence>
<dbReference type="InterPro" id="IPR042112">
    <property type="entry name" value="P_AcTrfase_dom2"/>
</dbReference>
<dbReference type="InterPro" id="IPR027417">
    <property type="entry name" value="P-loop_NTPase"/>
</dbReference>
<dbReference type="InterPro" id="IPR050500">
    <property type="entry name" value="Phos_Acetyltrans/Butyryltrans"/>
</dbReference>
<dbReference type="InterPro" id="IPR004614">
    <property type="entry name" value="P_AcTrfase"/>
</dbReference>
<evidence type="ECO:0000256" key="6">
    <source>
        <dbReference type="ARBA" id="ARBA00012707"/>
    </source>
</evidence>
<dbReference type="InterPro" id="IPR028979">
    <property type="entry name" value="Ser_kin/Pase_Hpr-like_N_sf"/>
</dbReference>
<evidence type="ECO:0000256" key="7">
    <source>
        <dbReference type="ARBA" id="ARBA00021528"/>
    </source>
</evidence>
<dbReference type="Gene3D" id="3.40.50.10950">
    <property type="match status" value="1"/>
</dbReference>
<evidence type="ECO:0000256" key="11">
    <source>
        <dbReference type="ARBA" id="ARBA00031108"/>
    </source>
</evidence>
<dbReference type="InterPro" id="IPR016475">
    <property type="entry name" value="P-Actrans_bac"/>
</dbReference>
<protein>
    <recommendedName>
        <fullName evidence="7 13">Phosphate acetyltransferase</fullName>
        <ecNumber evidence="6 13">2.3.1.8</ecNumber>
    </recommendedName>
    <alternativeName>
        <fullName evidence="11 13">Phosphotransacetylase</fullName>
    </alternativeName>
</protein>
<reference evidence="16" key="2">
    <citation type="submission" date="2021-04" db="EMBL/GenBank/DDBJ databases">
        <authorList>
            <person name="Gilroy R."/>
        </authorList>
    </citation>
    <scope>NUCLEOTIDE SEQUENCE</scope>
    <source>
        <strain evidence="16">ChiGjej1B1-98</strain>
    </source>
</reference>
<organism evidence="16 17">
    <name type="scientific">Candidatus Agrococcus pullicola</name>
    <dbReference type="NCBI Taxonomy" id="2838429"/>
    <lineage>
        <taxon>Bacteria</taxon>
        <taxon>Bacillati</taxon>
        <taxon>Actinomycetota</taxon>
        <taxon>Actinomycetes</taxon>
        <taxon>Micrococcales</taxon>
        <taxon>Microbacteriaceae</taxon>
        <taxon>Agrococcus</taxon>
    </lineage>
</organism>
<evidence type="ECO:0000256" key="4">
    <source>
        <dbReference type="ARBA" id="ARBA00008756"/>
    </source>
</evidence>
<comment type="pathway">
    <text evidence="3 13">Metabolic intermediate biosynthesis; acetyl-CoA biosynthesis; acetyl-CoA from acetate: step 2/2.</text>
</comment>
<evidence type="ECO:0000256" key="12">
    <source>
        <dbReference type="ARBA" id="ARBA00049955"/>
    </source>
</evidence>
<evidence type="ECO:0000256" key="2">
    <source>
        <dbReference type="ARBA" id="ARBA00004496"/>
    </source>
</evidence>
<evidence type="ECO:0000256" key="9">
    <source>
        <dbReference type="ARBA" id="ARBA00022679"/>
    </source>
</evidence>
<comment type="subcellular location">
    <subcellularLocation>
        <location evidence="2 13">Cytoplasm</location>
    </subcellularLocation>
</comment>
<dbReference type="InterPro" id="IPR042113">
    <property type="entry name" value="P_AcTrfase_dom1"/>
</dbReference>
<evidence type="ECO:0000256" key="3">
    <source>
        <dbReference type="ARBA" id="ARBA00004989"/>
    </source>
</evidence>
<accession>A0A9D2CAC4</accession>
<evidence type="ECO:0000259" key="15">
    <source>
        <dbReference type="Pfam" id="PF07085"/>
    </source>
</evidence>
<name>A0A9D2CAC4_9MICO</name>
<dbReference type="GO" id="GO:0008959">
    <property type="term" value="F:phosphate acetyltransferase activity"/>
    <property type="evidence" value="ECO:0007669"/>
    <property type="project" value="UniProtKB-EC"/>
</dbReference>
<dbReference type="EC" id="2.3.1.8" evidence="6 13"/>
<reference evidence="16" key="1">
    <citation type="journal article" date="2021" name="PeerJ">
        <title>Extensive microbial diversity within the chicken gut microbiome revealed by metagenomics and culture.</title>
        <authorList>
            <person name="Gilroy R."/>
            <person name="Ravi A."/>
            <person name="Getino M."/>
            <person name="Pursley I."/>
            <person name="Horton D.L."/>
            <person name="Alikhan N.F."/>
            <person name="Baker D."/>
            <person name="Gharbi K."/>
            <person name="Hall N."/>
            <person name="Watson M."/>
            <person name="Adriaenssens E.M."/>
            <person name="Foster-Nyarko E."/>
            <person name="Jarju S."/>
            <person name="Secka A."/>
            <person name="Antonio M."/>
            <person name="Oren A."/>
            <person name="Chaudhuri R.R."/>
            <person name="La Ragione R."/>
            <person name="Hildebrand F."/>
            <person name="Pallen M.J."/>
        </authorList>
    </citation>
    <scope>NUCLEOTIDE SEQUENCE</scope>
    <source>
        <strain evidence="16">ChiGjej1B1-98</strain>
    </source>
</reference>
<dbReference type="Gene3D" id="3.40.1390.20">
    <property type="entry name" value="HprK N-terminal domain-like"/>
    <property type="match status" value="1"/>
</dbReference>
<sequence length="694" mass="73354">MTRIVIASPEGHTGKSIVALGLIDALSRRVRRVGVFRPVVGTKRDAVLTALLEHDAVVTQERDAIGVDYESVHEDPARALATIVDRFHDVDDASDAVVILGSDYTDVASPAELEFNARVAANVDASVVLVLGGFDPDTREPRTAEQLRQLAVVALGELRAEHASLGAIIVNRAASDAGAIRNAIATAIDVPVSVIENNPVFSAPTVGDLFAAADADFVRGDEWLLDRPALGTVVAGMSMENVLDRLIDGGVLVVPGDRSDVVVGALLAQQSETFPTVSGIILNGGFDLPSSVQRLLDGLGLPLPIAKSSLGTYDTARAIAHTRGSLLRGARERRELALATFEKSVDVPKLLDNLEVQQSGVVTPLIFEHKLIERARSAARRIVLPEGTDDRILEAAAIVLRRGVAEPIILGDEAAVRARASELRLDLTGARVVPTTSGELLEKYVAEYGRLRAHKGITADQARDRVQDVSYFGTMMVKMGDADGMVSGAAHTTAHTIRPSFEVIKTKPGVRVVSSVFLMALADRVLVYGDCAVIPEPTAEQLADIAVSSAATAEEFGIEPRVAMLSYSTGESGSGEEVDKVREATALVRERAPQLQVDGPMQYDAAADPTVAAKKMPGSDVAGRATVFVFPDLNTGNNTYKAVQRSANAVAMGPVLQGLNAPVNDLSRGATVADIVNTIAITAIQAAGRAEVEE</sequence>
<evidence type="ECO:0000256" key="1">
    <source>
        <dbReference type="ARBA" id="ARBA00000705"/>
    </source>
</evidence>
<dbReference type="SUPFAM" id="SSF52540">
    <property type="entry name" value="P-loop containing nucleoside triphosphate hydrolases"/>
    <property type="match status" value="1"/>
</dbReference>
<dbReference type="AlphaFoldDB" id="A0A9D2CAC4"/>
<feature type="domain" description="Phosphate acetyl/butaryl transferase" evidence="14">
    <location>
        <begin position="367"/>
        <end position="683"/>
    </location>
</feature>
<dbReference type="SUPFAM" id="SSF53659">
    <property type="entry name" value="Isocitrate/Isopropylmalate dehydrogenase-like"/>
    <property type="match status" value="1"/>
</dbReference>
<keyword evidence="8 13" id="KW-0963">Cytoplasm</keyword>
<dbReference type="InterPro" id="IPR010766">
    <property type="entry name" value="DRTGG"/>
</dbReference>
<keyword evidence="9 13" id="KW-0808">Transferase</keyword>
<dbReference type="NCBIfam" id="NF004167">
    <property type="entry name" value="PRK05632.1"/>
    <property type="match status" value="1"/>
</dbReference>
<dbReference type="EMBL" id="DXDC01000252">
    <property type="protein sequence ID" value="HIY66275.1"/>
    <property type="molecule type" value="Genomic_DNA"/>
</dbReference>
<dbReference type="FunFam" id="3.40.50.10750:FF:000001">
    <property type="entry name" value="Phosphate acetyltransferase"/>
    <property type="match status" value="1"/>
</dbReference>
<dbReference type="Pfam" id="PF01515">
    <property type="entry name" value="PTA_PTB"/>
    <property type="match status" value="1"/>
</dbReference>
<keyword evidence="10 13" id="KW-0012">Acyltransferase</keyword>
<evidence type="ECO:0000259" key="14">
    <source>
        <dbReference type="Pfam" id="PF01515"/>
    </source>
</evidence>
<comment type="domain">
    <text evidence="13">The N-terminal region seems to be important for proper quaternary structure. The C-terminal region contains the substrate-binding site.</text>
</comment>
<proteinExistence type="inferred from homology"/>
<dbReference type="PANTHER" id="PTHR43356">
    <property type="entry name" value="PHOSPHATE ACETYLTRANSFERASE"/>
    <property type="match status" value="1"/>
</dbReference>
<gene>
    <name evidence="16" type="primary">pta</name>
    <name evidence="16" type="ORF">H9830_08380</name>
</gene>
<dbReference type="NCBIfam" id="NF007233">
    <property type="entry name" value="PRK09653.1"/>
    <property type="match status" value="1"/>
</dbReference>
<comment type="function">
    <text evidence="12 13">Involved in acetate metabolism.</text>
</comment>